<evidence type="ECO:0000259" key="3">
    <source>
        <dbReference type="PROSITE" id="PS51272"/>
    </source>
</evidence>
<feature type="signal peptide" evidence="2">
    <location>
        <begin position="1"/>
        <end position="25"/>
    </location>
</feature>
<feature type="domain" description="SLH" evidence="3">
    <location>
        <begin position="532"/>
        <end position="597"/>
    </location>
</feature>
<feature type="chain" id="PRO_5047457842" evidence="2">
    <location>
        <begin position="26"/>
        <end position="764"/>
    </location>
</feature>
<dbReference type="Gene3D" id="2.60.40.4270">
    <property type="entry name" value="Listeria-Bacteroides repeat domain"/>
    <property type="match status" value="2"/>
</dbReference>
<evidence type="ECO:0000313" key="4">
    <source>
        <dbReference type="EMBL" id="MEQ2401254.1"/>
    </source>
</evidence>
<accession>A0ABV1CEJ9</accession>
<dbReference type="NCBIfam" id="TIGR02543">
    <property type="entry name" value="List_Bact_rpt"/>
    <property type="match status" value="1"/>
</dbReference>
<keyword evidence="2" id="KW-0732">Signal</keyword>
<proteinExistence type="predicted"/>
<dbReference type="InterPro" id="IPR041498">
    <property type="entry name" value="Big_6"/>
</dbReference>
<dbReference type="InterPro" id="IPR051465">
    <property type="entry name" value="Cell_Envelope_Struct_Comp"/>
</dbReference>
<evidence type="ECO:0000256" key="2">
    <source>
        <dbReference type="SAM" id="SignalP"/>
    </source>
</evidence>
<sequence length="764" mass="85767">MKNKKLLSLLLAGVMITAIPFNVFADEPQEETAELKKVEETVVKESEKVVEPELELSESAVPTPVGAPVTKQYKVTFNPDNGKDSTFVFVEDGKNADEPTPPTKDGFDFVEWQKDGVKFEFTTPITADITLKAVWKAKTPTPVTEKFTVKFNSDGGSIVPDQTIDKGSMATNPADPTKDGYIFKGWYDGGVEFKFKTTPVTENKNLIARWEAKPIAPVVKVLSISERYYDNGRFYGKVTADGIGIKGATVKLYDYDGSYTGKYVVTDENGYFDIYVGDYYYGYYNGKYYGDYYEGYYRYDSNKGKYYYYNSYNERVYVDYTPYGYGYYGRYYDGRYYNGRYYDGKYYGGYLLATKDDFTTSAKYELYGRYWDGYYNGYKYDKYYYDRYDKKVYPTDISRTNYSTSGYLKGYYNRTVYVYDNGVYLGSDVIDSNGYFKVTWNSPYVSTDRTLDYYVNGDKTTTNDSGYSIIPTVNALSAGAKFVRGNAGANATVTVYDASGVKLGNTTAGNTGIYNVTLNRELRAGETIKVEAKETGKIARSTDYKIGGVTVSTEKVNQPSYIAGFPDGTFKPSNQVTRAEAVRMFVKLVNNGAELPKNPTTSFKDANNAWYSDEINYAVAKGFIKGYSDGTFKPNQAITRAEFAQMISAFVKNGYPGTGSFKDVKGHWASDAISALYGNKNIKGYGDGTFKPDQKLTRAEAVTILNSVFGRNTKSNSFANVSEAGLRRFSDVSKSHWAYYEILDASNGHNAAKIEGMDQVSIWQ</sequence>
<dbReference type="Pfam" id="PF09479">
    <property type="entry name" value="Flg_new"/>
    <property type="match status" value="2"/>
</dbReference>
<dbReference type="PANTHER" id="PTHR43308">
    <property type="entry name" value="OUTER MEMBRANE PROTEIN ALPHA-RELATED"/>
    <property type="match status" value="1"/>
</dbReference>
<dbReference type="Proteomes" id="UP001447979">
    <property type="component" value="Unassembled WGS sequence"/>
</dbReference>
<name>A0ABV1CEJ9_9FIRM</name>
<gene>
    <name evidence="4" type="ORF">WMO19_06490</name>
</gene>
<comment type="subcellular location">
    <subcellularLocation>
        <location evidence="1">Cell envelope</location>
    </subcellularLocation>
</comment>
<keyword evidence="5" id="KW-1185">Reference proteome</keyword>
<organism evidence="4 5">
    <name type="scientific">Peptoniphilus hominis</name>
    <name type="common">ex Hitch et al. 2025</name>
    <dbReference type="NCBI Taxonomy" id="3133174"/>
    <lineage>
        <taxon>Bacteria</taxon>
        <taxon>Bacillati</taxon>
        <taxon>Bacillota</taxon>
        <taxon>Tissierellia</taxon>
        <taxon>Tissierellales</taxon>
        <taxon>Peptoniphilaceae</taxon>
        <taxon>Peptoniphilus</taxon>
    </lineage>
</organism>
<dbReference type="PROSITE" id="PS51272">
    <property type="entry name" value="SLH"/>
    <property type="match status" value="3"/>
</dbReference>
<dbReference type="InterPro" id="IPR042229">
    <property type="entry name" value="Listeria/Bacterioides_rpt_sf"/>
</dbReference>
<dbReference type="InterPro" id="IPR001119">
    <property type="entry name" value="SLH_dom"/>
</dbReference>
<evidence type="ECO:0000256" key="1">
    <source>
        <dbReference type="ARBA" id="ARBA00004196"/>
    </source>
</evidence>
<dbReference type="EMBL" id="JBBMFO010000019">
    <property type="protein sequence ID" value="MEQ2401254.1"/>
    <property type="molecule type" value="Genomic_DNA"/>
</dbReference>
<dbReference type="InterPro" id="IPR013378">
    <property type="entry name" value="InlB-like_B-rpt"/>
</dbReference>
<dbReference type="RefSeq" id="WP_349170861.1">
    <property type="nucleotide sequence ID" value="NZ_JBBMFO010000019.1"/>
</dbReference>
<reference evidence="4 5" key="1">
    <citation type="submission" date="2024-03" db="EMBL/GenBank/DDBJ databases">
        <title>Human intestinal bacterial collection.</title>
        <authorList>
            <person name="Pauvert C."/>
            <person name="Hitch T.C.A."/>
            <person name="Clavel T."/>
        </authorList>
    </citation>
    <scope>NUCLEOTIDE SEQUENCE [LARGE SCALE GENOMIC DNA]</scope>
    <source>
        <strain evidence="4 5">CLA-SR-H025</strain>
    </source>
</reference>
<feature type="domain" description="SLH" evidence="3">
    <location>
        <begin position="662"/>
        <end position="719"/>
    </location>
</feature>
<dbReference type="Pfam" id="PF00395">
    <property type="entry name" value="SLH"/>
    <property type="match status" value="3"/>
</dbReference>
<evidence type="ECO:0000313" key="5">
    <source>
        <dbReference type="Proteomes" id="UP001447979"/>
    </source>
</evidence>
<dbReference type="Pfam" id="PF17936">
    <property type="entry name" value="Big_6"/>
    <property type="match status" value="1"/>
</dbReference>
<protein>
    <submittedName>
        <fullName evidence="4">S-layer homology domain-containing protein</fullName>
    </submittedName>
</protein>
<feature type="domain" description="SLH" evidence="3">
    <location>
        <begin position="598"/>
        <end position="661"/>
    </location>
</feature>
<comment type="caution">
    <text evidence="4">The sequence shown here is derived from an EMBL/GenBank/DDBJ whole genome shotgun (WGS) entry which is preliminary data.</text>
</comment>